<dbReference type="Proteomes" id="UP000008062">
    <property type="component" value="Chromosome 1"/>
</dbReference>
<organism evidence="3 4">
    <name type="scientific">Zymoseptoria tritici (strain CBS 115943 / IPO323)</name>
    <name type="common">Speckled leaf blotch fungus</name>
    <name type="synonym">Septoria tritici</name>
    <dbReference type="NCBI Taxonomy" id="336722"/>
    <lineage>
        <taxon>Eukaryota</taxon>
        <taxon>Fungi</taxon>
        <taxon>Dikarya</taxon>
        <taxon>Ascomycota</taxon>
        <taxon>Pezizomycotina</taxon>
        <taxon>Dothideomycetes</taxon>
        <taxon>Dothideomycetidae</taxon>
        <taxon>Mycosphaerellales</taxon>
        <taxon>Mycosphaerellaceae</taxon>
        <taxon>Zymoseptoria</taxon>
    </lineage>
</organism>
<reference evidence="3 4" key="1">
    <citation type="journal article" date="2011" name="PLoS Genet.">
        <title>Finished genome of the fungal wheat pathogen Mycosphaerella graminicola reveals dispensome structure, chromosome plasticity, and stealth pathogenesis.</title>
        <authorList>
            <person name="Goodwin S.B."/>
            <person name="Ben M'barek S."/>
            <person name="Dhillon B."/>
            <person name="Wittenberg A.H.J."/>
            <person name="Crane C.F."/>
            <person name="Hane J.K."/>
            <person name="Foster A.J."/>
            <person name="Van der Lee T.A.J."/>
            <person name="Grimwood J."/>
            <person name="Aerts A."/>
            <person name="Antoniw J."/>
            <person name="Bailey A."/>
            <person name="Bluhm B."/>
            <person name="Bowler J."/>
            <person name="Bristow J."/>
            <person name="van der Burgt A."/>
            <person name="Canto-Canche B."/>
            <person name="Churchill A.C.L."/>
            <person name="Conde-Ferraez L."/>
            <person name="Cools H.J."/>
            <person name="Coutinho P.M."/>
            <person name="Csukai M."/>
            <person name="Dehal P."/>
            <person name="De Wit P."/>
            <person name="Donzelli B."/>
            <person name="van de Geest H.C."/>
            <person name="van Ham R.C.H.J."/>
            <person name="Hammond-Kosack K.E."/>
            <person name="Henrissat B."/>
            <person name="Kilian A."/>
            <person name="Kobayashi A.K."/>
            <person name="Koopmann E."/>
            <person name="Kourmpetis Y."/>
            <person name="Kuzniar A."/>
            <person name="Lindquist E."/>
            <person name="Lombard V."/>
            <person name="Maliepaard C."/>
            <person name="Martins N."/>
            <person name="Mehrabi R."/>
            <person name="Nap J.P.H."/>
            <person name="Ponomarenko A."/>
            <person name="Rudd J.J."/>
            <person name="Salamov A."/>
            <person name="Schmutz J."/>
            <person name="Schouten H.J."/>
            <person name="Shapiro H."/>
            <person name="Stergiopoulos I."/>
            <person name="Torriani S.F.F."/>
            <person name="Tu H."/>
            <person name="de Vries R.P."/>
            <person name="Waalwijk C."/>
            <person name="Ware S.B."/>
            <person name="Wiebenga A."/>
            <person name="Zwiers L.-H."/>
            <person name="Oliver R.P."/>
            <person name="Grigoriev I.V."/>
            <person name="Kema G.H.J."/>
        </authorList>
    </citation>
    <scope>NUCLEOTIDE SEQUENCE [LARGE SCALE GENOMIC DNA]</scope>
    <source>
        <strain evidence="4">CBS 115943 / IPO323</strain>
    </source>
</reference>
<feature type="chain" id="PRO_5003391216" evidence="1">
    <location>
        <begin position="21"/>
        <end position="258"/>
    </location>
</feature>
<name>F9X1K0_ZYMTI</name>
<dbReference type="GeneID" id="13398262"/>
<dbReference type="OMA" id="FTYHIHV"/>
<dbReference type="VEuPathDB" id="FungiDB:ZTRI_1.1994"/>
<proteinExistence type="predicted"/>
<dbReference type="InterPro" id="IPR036423">
    <property type="entry name" value="SOD-like_Cu/Zn_dom_sf"/>
</dbReference>
<keyword evidence="1" id="KW-0732">Signal</keyword>
<dbReference type="OrthoDB" id="159229at2759"/>
<dbReference type="InterPro" id="IPR001424">
    <property type="entry name" value="SOD_Cu_Zn_dom"/>
</dbReference>
<dbReference type="RefSeq" id="XP_003856896.1">
    <property type="nucleotide sequence ID" value="XM_003856848.1"/>
</dbReference>
<dbReference type="HOGENOM" id="CLU_063073_0_0_1"/>
<protein>
    <submittedName>
        <fullName evidence="3">Superoxide dismutase</fullName>
    </submittedName>
</protein>
<gene>
    <name evidence="3" type="ORF">MYCGRDRAFT_102956</name>
</gene>
<dbReference type="Pfam" id="PF00080">
    <property type="entry name" value="Sod_Cu"/>
    <property type="match status" value="1"/>
</dbReference>
<keyword evidence="4" id="KW-1185">Reference proteome</keyword>
<evidence type="ECO:0000313" key="4">
    <source>
        <dbReference type="Proteomes" id="UP000008062"/>
    </source>
</evidence>
<dbReference type="GO" id="GO:0005507">
    <property type="term" value="F:copper ion binding"/>
    <property type="evidence" value="ECO:0007669"/>
    <property type="project" value="InterPro"/>
</dbReference>
<feature type="signal peptide" evidence="1">
    <location>
        <begin position="1"/>
        <end position="20"/>
    </location>
</feature>
<dbReference type="GO" id="GO:0006801">
    <property type="term" value="P:superoxide metabolic process"/>
    <property type="evidence" value="ECO:0007669"/>
    <property type="project" value="InterPro"/>
</dbReference>
<dbReference type="eggNOG" id="ENOG502S36H">
    <property type="taxonomic scope" value="Eukaryota"/>
</dbReference>
<feature type="domain" description="Superoxide dismutase copper/zinc binding" evidence="2">
    <location>
        <begin position="46"/>
        <end position="163"/>
    </location>
</feature>
<dbReference type="EMBL" id="CM001196">
    <property type="protein sequence ID" value="EGP91872.1"/>
    <property type="molecule type" value="Genomic_DNA"/>
</dbReference>
<sequence length="258" mass="25598">MQFFTTTAAILAVALPLTSAGNAPTTTGNDQASGYLATLPQNALGVTGTVKIGAGQGGNGILVQVAIANLPDYGGPFLYHVHMNPVTNGNCSSTGGHLDTYGNGGTGCDLSNPASCEVGDLSGKHGKINGTTFSANYIDDYLSLDNGGAAVKGRSIVVHFGNKTAITCANLVSTGKTTITTDGSPLPSGYTMTSISNATAISATLFPETTDAPAETSTTKNAASETTEVVATQTVDGKGGVVGAGVAAGVVGLAAFFL</sequence>
<evidence type="ECO:0000313" key="3">
    <source>
        <dbReference type="EMBL" id="EGP91872.1"/>
    </source>
</evidence>
<dbReference type="InParanoid" id="F9X1K0"/>
<dbReference type="KEGG" id="ztr:MYCGRDRAFT_102956"/>
<dbReference type="Gene3D" id="2.60.40.200">
    <property type="entry name" value="Superoxide dismutase, copper/zinc binding domain"/>
    <property type="match status" value="1"/>
</dbReference>
<dbReference type="PANTHER" id="PTHR10003">
    <property type="entry name" value="SUPEROXIDE DISMUTASE CU-ZN -RELATED"/>
    <property type="match status" value="1"/>
</dbReference>
<evidence type="ECO:0000259" key="2">
    <source>
        <dbReference type="Pfam" id="PF00080"/>
    </source>
</evidence>
<dbReference type="AlphaFoldDB" id="F9X1K0"/>
<dbReference type="InterPro" id="IPR024134">
    <property type="entry name" value="SOD_Cu/Zn_/chaperone"/>
</dbReference>
<dbReference type="SUPFAM" id="SSF49329">
    <property type="entry name" value="Cu,Zn superoxide dismutase-like"/>
    <property type="match status" value="1"/>
</dbReference>
<dbReference type="STRING" id="336722.F9X1K0"/>
<accession>F9X1K0</accession>
<evidence type="ECO:0000256" key="1">
    <source>
        <dbReference type="SAM" id="SignalP"/>
    </source>
</evidence>